<evidence type="ECO:0000256" key="4">
    <source>
        <dbReference type="ARBA" id="ARBA00022679"/>
    </source>
</evidence>
<dbReference type="Gene3D" id="3.40.47.10">
    <property type="match status" value="1"/>
</dbReference>
<dbReference type="InterPro" id="IPR013217">
    <property type="entry name" value="Methyltransf_12"/>
</dbReference>
<dbReference type="SUPFAM" id="SSF53335">
    <property type="entry name" value="S-adenosyl-L-methionine-dependent methyltransferases"/>
    <property type="match status" value="1"/>
</dbReference>
<dbReference type="SMART" id="SM00825">
    <property type="entry name" value="PKS_KS"/>
    <property type="match status" value="1"/>
</dbReference>
<accession>A0A5N7CHT5</accession>
<dbReference type="SUPFAM" id="SSF55048">
    <property type="entry name" value="Probable ACP-binding domain of malonyl-CoA ACP transacylase"/>
    <property type="match status" value="1"/>
</dbReference>
<dbReference type="Pfam" id="PF07993">
    <property type="entry name" value="NAD_binding_4"/>
    <property type="match status" value="1"/>
</dbReference>
<evidence type="ECO:0000256" key="8">
    <source>
        <dbReference type="PROSITE-ProRule" id="PRU01363"/>
    </source>
</evidence>
<dbReference type="GO" id="GO:0016746">
    <property type="term" value="F:acyltransferase activity"/>
    <property type="evidence" value="ECO:0007669"/>
    <property type="project" value="UniProtKB-KW"/>
</dbReference>
<dbReference type="InterPro" id="IPR029063">
    <property type="entry name" value="SAM-dependent_MTases_sf"/>
</dbReference>
<dbReference type="InterPro" id="IPR013120">
    <property type="entry name" value="FAR_NAD-bd"/>
</dbReference>
<protein>
    <recommendedName>
        <fullName evidence="14">Polyketide synthase</fullName>
    </recommendedName>
</protein>
<dbReference type="Gene3D" id="3.40.366.10">
    <property type="entry name" value="Malonyl-Coenzyme A Acyl Carrier Protein, domain 2"/>
    <property type="match status" value="2"/>
</dbReference>
<dbReference type="InterPro" id="IPR016036">
    <property type="entry name" value="Malonyl_transacylase_ACP-bd"/>
</dbReference>
<dbReference type="OrthoDB" id="329835at2759"/>
<feature type="domain" description="Carrier" evidence="10">
    <location>
        <begin position="1656"/>
        <end position="1733"/>
    </location>
</feature>
<dbReference type="InterPro" id="IPR014043">
    <property type="entry name" value="Acyl_transferase_dom"/>
</dbReference>
<reference evidence="13" key="1">
    <citation type="submission" date="2019-04" db="EMBL/GenBank/DDBJ databases">
        <title>Friends and foes A comparative genomics studyof 23 Aspergillus species from section Flavi.</title>
        <authorList>
            <consortium name="DOE Joint Genome Institute"/>
            <person name="Kjaerbolling I."/>
            <person name="Vesth T."/>
            <person name="Frisvad J.C."/>
            <person name="Nybo J.L."/>
            <person name="Theobald S."/>
            <person name="Kildgaard S."/>
            <person name="Isbrandt T."/>
            <person name="Kuo A."/>
            <person name="Sato A."/>
            <person name="Lyhne E.K."/>
            <person name="Kogle M.E."/>
            <person name="Wiebenga A."/>
            <person name="Kun R.S."/>
            <person name="Lubbers R.J."/>
            <person name="Makela M.R."/>
            <person name="Barry K."/>
            <person name="Chovatia M."/>
            <person name="Clum A."/>
            <person name="Daum C."/>
            <person name="Haridas S."/>
            <person name="He G."/>
            <person name="LaButti K."/>
            <person name="Lipzen A."/>
            <person name="Mondo S."/>
            <person name="Riley R."/>
            <person name="Salamov A."/>
            <person name="Simmons B.A."/>
            <person name="Magnuson J.K."/>
            <person name="Henrissat B."/>
            <person name="Mortensen U.H."/>
            <person name="Larsen T.O."/>
            <person name="Devries R.P."/>
            <person name="Grigoriev I.V."/>
            <person name="Machida M."/>
            <person name="Baker S.E."/>
            <person name="Andersen M.R."/>
        </authorList>
    </citation>
    <scope>NUCLEOTIDE SEQUENCE [LARGE SCALE GENOMIC DNA]</scope>
    <source>
        <strain evidence="13">IBT 14317</strain>
    </source>
</reference>
<evidence type="ECO:0008006" key="14">
    <source>
        <dbReference type="Google" id="ProtNLM"/>
    </source>
</evidence>
<feature type="domain" description="Ketosynthase family 3 (KS3)" evidence="11">
    <location>
        <begin position="379"/>
        <end position="796"/>
    </location>
</feature>
<dbReference type="Pfam" id="PF00550">
    <property type="entry name" value="PP-binding"/>
    <property type="match status" value="1"/>
</dbReference>
<dbReference type="InterPro" id="IPR006162">
    <property type="entry name" value="Ppantetheine_attach_site"/>
</dbReference>
<dbReference type="InterPro" id="IPR014031">
    <property type="entry name" value="Ketoacyl_synth_C"/>
</dbReference>
<dbReference type="Pfam" id="PF02801">
    <property type="entry name" value="Ketoacyl-synt_C"/>
    <property type="match status" value="1"/>
</dbReference>
<dbReference type="SUPFAM" id="SSF51735">
    <property type="entry name" value="NAD(P)-binding Rossmann-fold domains"/>
    <property type="match status" value="1"/>
</dbReference>
<dbReference type="InterPro" id="IPR041068">
    <property type="entry name" value="HTH_51"/>
</dbReference>
<feature type="domain" description="PKS/mFAS DH" evidence="12">
    <location>
        <begin position="1282"/>
        <end position="1589"/>
    </location>
</feature>
<feature type="region of interest" description="Disordered" evidence="9">
    <location>
        <begin position="1603"/>
        <end position="1660"/>
    </location>
</feature>
<dbReference type="Proteomes" id="UP000326877">
    <property type="component" value="Unassembled WGS sequence"/>
</dbReference>
<dbReference type="Pfam" id="PF00109">
    <property type="entry name" value="ketoacyl-synt"/>
    <property type="match status" value="1"/>
</dbReference>
<dbReference type="InterPro" id="IPR036291">
    <property type="entry name" value="NAD(P)-bd_dom_sf"/>
</dbReference>
<sequence>MVKSVPNLSFVFGPQDPNLDFEYLQGLRTTLLETPNLQWIVEVLTQLPQEWQKISQTHPELGAFQGQRYLQLLDEWVRRGTIPRNLFPLPNILVTPLVVTTQLVQYTKFITQIYPKIQVSENLTDKFHAETVGLCTGLLSSAAVASSATLAELQQHGAAAIRMATAIGALVDAGDVELDEGEQKWQSLAVGWTSQNAETELDRIVKQFSEAYISVVSEARLATLTVPKADADELFKNLKDAGLIFTKTALRGPFHCGKREDQAASLLHFFDSDIFFQFPHQLAFKTRAPDGQEFDSNTNLCHVAARAMLTDQANWHTLFTTLYESASPQQSLVCFGSQRFVPQWFLRKLGPKLVHAADVEFEAGQLPVTLDALLGQVEDDAIAVVGMACHFPGGSDIDEFWDTVCEAKSQCIEVPSHRVNFDYAAWRKNDEQKKWYGNFVQDHDAFDHKFFQKSPREIVSSDPQHRMMLQVAYQAVQQSGYFNKPEVNQHVGCYVGIGVADYENNVACHSPTAYTATGNLKAFAAGKISHFFGWSGPGVTIDTACSSSGLAVHHACKAILSGECYSALAGGVNVMTSPEWYQNLDGASFLSPTGQCKPFDEAADGYCRGEGAGAVFLKKLSAAIEDGDQVLGVIRGSSVNQNENCSAITAPSIRSLGNVFNSVLRKARLDPKQISVVEAHGTGTQVGDRAEYDSVRNVLGGPSRSDPLTLGSVKGLIGHLECASGVAALIKVLLMIQNGTIPPQASFRSISSKLNALPSDNIEIATRLKPWETDFRAALLNNYGASGSNASIIITQPDHTDQGLVTPTVTEAVAAKRPFWFSGLDDPSLRSYAAKMARFLRSRKTTDRRFTISNLSFQLARQSNRSLGQGLIFSCATVDELEAKLANFADGRGGLTSTRQVQSSRPVILCFGGQRSSFIGLDREAYDQFKLLRTHLDHCHEVSLSLGLNGILPGIFERTPRSSIVELQTMQFALQYSCAKSWIDSGVQVAALVGHSFGELTAMCISGTLSVRDTLKMIAGRARLIEEKWGAERGCMVAVSGDLVDVQRLVLHVNATSSLEPPVNIACFNGPRQFTLAGTTGAMETLKETVSTDRAFSSITARGLDTTHAFHSALVDPLVFDLEKLGEDLIFRRTVIAHERATQHSVSGPPSFNMFASHMRDPVYFDKAVERLAQRYPSSIWLEAGSGSGVTSLASRAVESQGMTFQSLDITSPGAVENVAAATVNLWKEGLNISFWEHVGQTSNNSLLLLPPYQFAKSKHWLERRKPEAKTVAPAAPLPEQPKGLWTFRGYQDSSKSHARFQIHSSSDEFQKYVSAHLVAQTAPICPSMFQHVIARDALASLQEDAEMLPELEGMENDAPLCLDGSKEVWLDAVKAENKSHAWDFRITSADRNNVAGSVTQHVSGRLMFRSLSDSARAFTTAERLVDRRRALSLLDGQEAEQVIQGSRNIYKVFAGVVQYNDDGYKGLQKLAATNNESAGRIVKQDPKDTLLSVGLADTFCQVAGVFLNCMADCEDGKMYLSNRVERWIRSPTVPLDSRPGQWEVYARHHQPSPKEYVSDLFVFDASNGKLVWVIFGLHFVEVSIAGMSRLLSRLSGIQSAQPPVPVPTAVSPLPSVTPSATPTEKAPSKAIETKAATSTSSPAPKQQQQPKAKKAPGPDIIGGVRGLFCNLLGLEPQEIKPESDLVELGIDSLLAMEVAREVEKTFSIKFELDELMKMTDVRSLVNCIAANMGASDSSEPDSDSTEGYEVASTASDIHTPPSEAAEDLSGGVKSSVGGLPTDFIVDAFRETKALTDRFIEQNGLSGYSDYVQPKLTELVIAHTLDAFDQLGCSLRSAQAGQIVQGLPHLPKHDQVVAVLHGLLEKARLVEINVDGSSLTRTAVPLPSKSASQLLQELLVEYPEHIYDHKLTSLTGCQLADCITGKTEAIRLLFGSAEGRELAAGMYGKSPINVAWLHQLQHFWERFLTHASRQQQNGEPINILEMGAGTGGTTAALLPLIARSGVPVCYTATDISSSLVAGLRKRFKSYPWMRFEVLDIEKAPPSKLLQSQHVVLATNCVHATHSLEVTTKNIHRILRPVDGFLIMLEMTEAVPWVDSVFGLVEGWWLFNDGRDHALAQPDLWDKTLRANGYGHVDWTDGALPENSIQRIIIALASSQSPNLVYSCPPAHSNHTADFSARQVVVDSFVQKHTESFFAPSSLSISQLNDYSSRCVLVTGATGSLGSHLVAHLAAQPDVYKVICLNRVSGSDATARQYEAMQSRGFKLDQNLMSKLEVVECHSSTAKLGLSANEYQHLANCVTDVVHNAWAMSMTRPTRGFDPQFKALRNLIDLCRDCASQQQRRIGFEFVSSVSVVGCHPFLTNKARVPEQRVNVASALPMGYADAKLICEHMLDATLHRYPNYFRTTSVRVGQISGSKVNGFWNPVEHLVHLIKSSQTLGVLPDLDGVLSWCPVNDVAAALGELLLGDQPAYPIYHIENPVRQPWHEMISVLSDALGIPQANIIPYDEWLRRVQEYPTASDNPAARLVDFFQTDFLRMSCGGMILDTTHSKRHSPTLRKLGPIDRELVMKYIRAWKDSGFLI</sequence>
<dbReference type="Gene3D" id="3.10.129.110">
    <property type="entry name" value="Polyketide synthase dehydratase"/>
    <property type="match status" value="1"/>
</dbReference>
<dbReference type="InterPro" id="IPR009081">
    <property type="entry name" value="PP-bd_ACP"/>
</dbReference>
<dbReference type="InterPro" id="IPR001227">
    <property type="entry name" value="Ac_transferase_dom_sf"/>
</dbReference>
<dbReference type="GO" id="GO:0044550">
    <property type="term" value="P:secondary metabolite biosynthetic process"/>
    <property type="evidence" value="ECO:0007669"/>
    <property type="project" value="UniProtKB-ARBA"/>
</dbReference>
<evidence type="ECO:0000256" key="9">
    <source>
        <dbReference type="SAM" id="MobiDB-lite"/>
    </source>
</evidence>
<comment type="pathway">
    <text evidence="1">Secondary metabolite biosynthesis.</text>
</comment>
<dbReference type="SMART" id="SM00827">
    <property type="entry name" value="PKS_AT"/>
    <property type="match status" value="1"/>
</dbReference>
<dbReference type="SUPFAM" id="SSF47336">
    <property type="entry name" value="ACP-like"/>
    <property type="match status" value="1"/>
</dbReference>
<dbReference type="InterPro" id="IPR050444">
    <property type="entry name" value="Polyketide_Synthase"/>
</dbReference>
<feature type="region of interest" description="Disordered" evidence="9">
    <location>
        <begin position="1733"/>
        <end position="1772"/>
    </location>
</feature>
<dbReference type="Pfam" id="PF08242">
    <property type="entry name" value="Methyltransf_12"/>
    <property type="match status" value="1"/>
</dbReference>
<dbReference type="Pfam" id="PF16073">
    <property type="entry name" value="SAT"/>
    <property type="match status" value="1"/>
</dbReference>
<proteinExistence type="predicted"/>
<dbReference type="Gene3D" id="3.40.50.150">
    <property type="entry name" value="Vaccinia Virus protein VP39"/>
    <property type="match status" value="1"/>
</dbReference>
<dbReference type="SUPFAM" id="SSF52151">
    <property type="entry name" value="FabD/lysophospholipase-like"/>
    <property type="match status" value="1"/>
</dbReference>
<dbReference type="CDD" id="cd00833">
    <property type="entry name" value="PKS"/>
    <property type="match status" value="1"/>
</dbReference>
<evidence type="ECO:0000256" key="7">
    <source>
        <dbReference type="ARBA" id="ARBA00023315"/>
    </source>
</evidence>
<dbReference type="InterPro" id="IPR014030">
    <property type="entry name" value="Ketoacyl_synth_N"/>
</dbReference>
<gene>
    <name evidence="13" type="ORF">BDV23DRAFT_180199</name>
</gene>
<evidence type="ECO:0000256" key="3">
    <source>
        <dbReference type="ARBA" id="ARBA00022553"/>
    </source>
</evidence>
<dbReference type="Gene3D" id="1.10.1200.10">
    <property type="entry name" value="ACP-like"/>
    <property type="match status" value="1"/>
</dbReference>
<evidence type="ECO:0000259" key="12">
    <source>
        <dbReference type="PROSITE" id="PS52019"/>
    </source>
</evidence>
<evidence type="ECO:0000256" key="6">
    <source>
        <dbReference type="ARBA" id="ARBA00023268"/>
    </source>
</evidence>
<dbReference type="InterPro" id="IPR036736">
    <property type="entry name" value="ACP-like_sf"/>
</dbReference>
<evidence type="ECO:0000313" key="13">
    <source>
        <dbReference type="EMBL" id="KAE8393750.1"/>
    </source>
</evidence>
<evidence type="ECO:0000259" key="11">
    <source>
        <dbReference type="PROSITE" id="PS52004"/>
    </source>
</evidence>
<keyword evidence="3" id="KW-0597">Phosphoprotein</keyword>
<dbReference type="EMBL" id="ML735227">
    <property type="protein sequence ID" value="KAE8393750.1"/>
    <property type="molecule type" value="Genomic_DNA"/>
</dbReference>
<keyword evidence="6" id="KW-0511">Multifunctional enzyme</keyword>
<dbReference type="PANTHER" id="PTHR45681:SF6">
    <property type="entry name" value="POLYKETIDE SYNTHASE 37"/>
    <property type="match status" value="1"/>
</dbReference>
<feature type="region of interest" description="N-terminal hotdog fold" evidence="8">
    <location>
        <begin position="1282"/>
        <end position="1414"/>
    </location>
</feature>
<dbReference type="InterPro" id="IPR042104">
    <property type="entry name" value="PKS_dehydratase_sf"/>
</dbReference>
<dbReference type="SUPFAM" id="SSF53901">
    <property type="entry name" value="Thiolase-like"/>
    <property type="match status" value="1"/>
</dbReference>
<dbReference type="InterPro" id="IPR032088">
    <property type="entry name" value="SAT"/>
</dbReference>
<keyword evidence="5" id="KW-0521">NADP</keyword>
<dbReference type="PROSITE" id="PS00012">
    <property type="entry name" value="PHOSPHOPANTETHEINE"/>
    <property type="match status" value="1"/>
</dbReference>
<keyword evidence="2" id="KW-0596">Phosphopantetheine</keyword>
<dbReference type="InterPro" id="IPR020841">
    <property type="entry name" value="PKS_Beta-ketoAc_synthase_dom"/>
</dbReference>
<feature type="region of interest" description="C-terminal hotdog fold" evidence="8">
    <location>
        <begin position="1442"/>
        <end position="1589"/>
    </location>
</feature>
<dbReference type="PANTHER" id="PTHR45681">
    <property type="entry name" value="POLYKETIDE SYNTHASE 44-RELATED"/>
    <property type="match status" value="1"/>
</dbReference>
<name>A0A5N7CHT5_PETAA</name>
<feature type="active site" description="Proton acceptor; for dehydratase activity" evidence="8">
    <location>
        <position position="1317"/>
    </location>
</feature>
<dbReference type="PROSITE" id="PS50075">
    <property type="entry name" value="CARRIER"/>
    <property type="match status" value="1"/>
</dbReference>
<evidence type="ECO:0000256" key="5">
    <source>
        <dbReference type="ARBA" id="ARBA00022857"/>
    </source>
</evidence>
<dbReference type="Pfam" id="PF00698">
    <property type="entry name" value="Acyl_transf_1"/>
    <property type="match status" value="1"/>
</dbReference>
<keyword evidence="4" id="KW-0808">Transferase</keyword>
<keyword evidence="7" id="KW-0012">Acyltransferase</keyword>
<dbReference type="InterPro" id="IPR049900">
    <property type="entry name" value="PKS_mFAS_DH"/>
</dbReference>
<dbReference type="PROSITE" id="PS52019">
    <property type="entry name" value="PKS_MFAS_DH"/>
    <property type="match status" value="1"/>
</dbReference>
<evidence type="ECO:0000259" key="10">
    <source>
        <dbReference type="PROSITE" id="PS50075"/>
    </source>
</evidence>
<dbReference type="PROSITE" id="PS52004">
    <property type="entry name" value="KS3_2"/>
    <property type="match status" value="1"/>
</dbReference>
<dbReference type="Gene3D" id="3.30.70.3290">
    <property type="match status" value="1"/>
</dbReference>
<dbReference type="InterPro" id="IPR016039">
    <property type="entry name" value="Thiolase-like"/>
</dbReference>
<feature type="active site" description="Proton donor; for dehydratase activity" evidence="8">
    <location>
        <position position="1498"/>
    </location>
</feature>
<dbReference type="InterPro" id="IPR016035">
    <property type="entry name" value="Acyl_Trfase/lysoPLipase"/>
</dbReference>
<dbReference type="Pfam" id="PF18558">
    <property type="entry name" value="HTH_51"/>
    <property type="match status" value="1"/>
</dbReference>
<organism evidence="13">
    <name type="scientific">Petromyces alliaceus</name>
    <name type="common">Aspergillus alliaceus</name>
    <dbReference type="NCBI Taxonomy" id="209559"/>
    <lineage>
        <taxon>Eukaryota</taxon>
        <taxon>Fungi</taxon>
        <taxon>Dikarya</taxon>
        <taxon>Ascomycota</taxon>
        <taxon>Pezizomycotina</taxon>
        <taxon>Eurotiomycetes</taxon>
        <taxon>Eurotiomycetidae</taxon>
        <taxon>Eurotiales</taxon>
        <taxon>Aspergillaceae</taxon>
        <taxon>Aspergillus</taxon>
        <taxon>Aspergillus subgen. Circumdati</taxon>
    </lineage>
</organism>
<dbReference type="Gene3D" id="3.40.50.720">
    <property type="entry name" value="NAD(P)-binding Rossmann-like Domain"/>
    <property type="match status" value="1"/>
</dbReference>
<evidence type="ECO:0000256" key="1">
    <source>
        <dbReference type="ARBA" id="ARBA00005179"/>
    </source>
</evidence>
<evidence type="ECO:0000256" key="2">
    <source>
        <dbReference type="ARBA" id="ARBA00022450"/>
    </source>
</evidence>